<comment type="caution">
    <text evidence="1">The sequence shown here is derived from an EMBL/GenBank/DDBJ whole genome shotgun (WGS) entry which is preliminary data.</text>
</comment>
<dbReference type="Proteomes" id="UP001306119">
    <property type="component" value="Unassembled WGS sequence"/>
</dbReference>
<accession>A0ABU6L8T7</accession>
<keyword evidence="2" id="KW-1185">Reference proteome</keyword>
<organism evidence="1 2">
    <name type="scientific">Photobacterium toruni</name>
    <dbReference type="NCBI Taxonomy" id="1935446"/>
    <lineage>
        <taxon>Bacteria</taxon>
        <taxon>Pseudomonadati</taxon>
        <taxon>Pseudomonadota</taxon>
        <taxon>Gammaproteobacteria</taxon>
        <taxon>Vibrionales</taxon>
        <taxon>Vibrionaceae</taxon>
        <taxon>Photobacterium</taxon>
    </lineage>
</organism>
<gene>
    <name evidence="1" type="ORF">VXS06_14455</name>
</gene>
<evidence type="ECO:0000313" key="2">
    <source>
        <dbReference type="Proteomes" id="UP001306119"/>
    </source>
</evidence>
<evidence type="ECO:0000313" key="1">
    <source>
        <dbReference type="EMBL" id="MEC6832965.1"/>
    </source>
</evidence>
<dbReference type="EMBL" id="JAYXUG010000013">
    <property type="protein sequence ID" value="MEC6832965.1"/>
    <property type="molecule type" value="Genomic_DNA"/>
</dbReference>
<protein>
    <recommendedName>
        <fullName evidence="3">Capsid protein</fullName>
    </recommendedName>
</protein>
<proteinExistence type="predicted"/>
<sequence length="562" mass="62416">MATEENFNKQVEEIATRAHKMRALCINSQFHPVTREFIADDAARLASLDAAAQQEPMFESLTTEHRQQIVSGMASAVAEYSNENGKEPSDEILATAHKSMESLLVADKASKGRDAQMMYESVGQSLSTSEGVEVRARMAGIVLPTLLATPTSEAVAYVPAATDEIEIFYCHRVAGTSFGDFKKGQVIDDATVGQYSQMKQRYPFVEAQQPDGTKKEFKFVSKTDLKNTTIEIPFKKGSVSIFYNRQCVATDFDKMNQKLYGDIKTADGTSISVNGTIDYVAGSVTVTTTGALEDGKELHIQFEIDIEAKPELIPTIENDMESRKMRPSQSAIACNETIQAMFKMDREFGIDLKSMQMTQLRNYLANEKAIKHLTDMAFSCYHTGTFNTYCPADADWKLQRELLREKLLNVSQQMLANTKTTGLSGMYLGTQAATYVKALGAPFFTPAANYKQTNRVHYCGLLFGMWRVYEVPVAIPNIGPWDIFGYGRGSNHTEAGYIAADAIPATMYDHPIGANLRSRNTLWELAYGEVQPFNGSEYFFKLTLENIPPVTDKTKATAKVTK</sequence>
<dbReference type="RefSeq" id="WP_327775266.1">
    <property type="nucleotide sequence ID" value="NZ_JAYXUG010000013.1"/>
</dbReference>
<name>A0ABU6L8T7_9GAMM</name>
<reference evidence="1 2" key="1">
    <citation type="submission" date="2024-01" db="EMBL/GenBank/DDBJ databases">
        <title>Active colonisers of the gastrointestinal tract of Atlantic salmon farmed in a warm water region.</title>
        <authorList>
            <person name="Bowman J.P."/>
        </authorList>
    </citation>
    <scope>NUCLEOTIDE SEQUENCE [LARGE SCALE GENOMIC DNA]</scope>
    <source>
        <strain evidence="1 2">S3MW1</strain>
    </source>
</reference>
<evidence type="ECO:0008006" key="3">
    <source>
        <dbReference type="Google" id="ProtNLM"/>
    </source>
</evidence>